<dbReference type="OrthoDB" id="10266980at2759"/>
<sequence length="176" mass="20139">MGMRGNKMMWVIGVEVVGLMNIAGYLTQTKELRWLSSVYDLTGAISSLLFKGYNKLNDKEKLEWNNNLFDEAQDGLIVHRSSTLSDAVLGVSIGYFLSDLSMIFYHYPALGGMEYVARVVLFMFFFYHIFIHYDQVKQIFPLGFYSLFTVPAVVSLMNCVLVLENHERHGENLEKG</sequence>
<feature type="transmembrane region" description="Helical" evidence="1">
    <location>
        <begin position="113"/>
        <end position="130"/>
    </location>
</feature>
<keyword evidence="3" id="KW-1185">Reference proteome</keyword>
<organism evidence="2 3">
    <name type="scientific">Striga asiatica</name>
    <name type="common">Asiatic witchweed</name>
    <name type="synonym">Buchnera asiatica</name>
    <dbReference type="NCBI Taxonomy" id="4170"/>
    <lineage>
        <taxon>Eukaryota</taxon>
        <taxon>Viridiplantae</taxon>
        <taxon>Streptophyta</taxon>
        <taxon>Embryophyta</taxon>
        <taxon>Tracheophyta</taxon>
        <taxon>Spermatophyta</taxon>
        <taxon>Magnoliopsida</taxon>
        <taxon>eudicotyledons</taxon>
        <taxon>Gunneridae</taxon>
        <taxon>Pentapetalae</taxon>
        <taxon>asterids</taxon>
        <taxon>lamiids</taxon>
        <taxon>Lamiales</taxon>
        <taxon>Orobanchaceae</taxon>
        <taxon>Buchnereae</taxon>
        <taxon>Striga</taxon>
    </lineage>
</organism>
<dbReference type="Proteomes" id="UP000325081">
    <property type="component" value="Unassembled WGS sequence"/>
</dbReference>
<evidence type="ECO:0000256" key="1">
    <source>
        <dbReference type="SAM" id="Phobius"/>
    </source>
</evidence>
<keyword evidence="1" id="KW-0472">Membrane</keyword>
<accession>A0A5A7RAV6</accession>
<reference evidence="3" key="1">
    <citation type="journal article" date="2019" name="Curr. Biol.">
        <title>Genome Sequence of Striga asiatica Provides Insight into the Evolution of Plant Parasitism.</title>
        <authorList>
            <person name="Yoshida S."/>
            <person name="Kim S."/>
            <person name="Wafula E.K."/>
            <person name="Tanskanen J."/>
            <person name="Kim Y.M."/>
            <person name="Honaas L."/>
            <person name="Yang Z."/>
            <person name="Spallek T."/>
            <person name="Conn C.E."/>
            <person name="Ichihashi Y."/>
            <person name="Cheong K."/>
            <person name="Cui S."/>
            <person name="Der J.P."/>
            <person name="Gundlach H."/>
            <person name="Jiao Y."/>
            <person name="Hori C."/>
            <person name="Ishida J.K."/>
            <person name="Kasahara H."/>
            <person name="Kiba T."/>
            <person name="Kim M.S."/>
            <person name="Koo N."/>
            <person name="Laohavisit A."/>
            <person name="Lee Y.H."/>
            <person name="Lumba S."/>
            <person name="McCourt P."/>
            <person name="Mortimer J.C."/>
            <person name="Mutuku J.M."/>
            <person name="Nomura T."/>
            <person name="Sasaki-Sekimoto Y."/>
            <person name="Seto Y."/>
            <person name="Wang Y."/>
            <person name="Wakatake T."/>
            <person name="Sakakibara H."/>
            <person name="Demura T."/>
            <person name="Yamaguchi S."/>
            <person name="Yoneyama K."/>
            <person name="Manabe R.I."/>
            <person name="Nelson D.C."/>
            <person name="Schulman A.H."/>
            <person name="Timko M.P."/>
            <person name="dePamphilis C.W."/>
            <person name="Choi D."/>
            <person name="Shirasu K."/>
        </authorList>
    </citation>
    <scope>NUCLEOTIDE SEQUENCE [LARGE SCALE GENOMIC DNA]</scope>
    <source>
        <strain evidence="3">cv. UVA1</strain>
    </source>
</reference>
<proteinExistence type="predicted"/>
<feature type="transmembrane region" description="Helical" evidence="1">
    <location>
        <begin position="142"/>
        <end position="163"/>
    </location>
</feature>
<evidence type="ECO:0000313" key="3">
    <source>
        <dbReference type="Proteomes" id="UP000325081"/>
    </source>
</evidence>
<keyword evidence="1" id="KW-1133">Transmembrane helix</keyword>
<evidence type="ECO:0000313" key="2">
    <source>
        <dbReference type="EMBL" id="GER54602.1"/>
    </source>
</evidence>
<comment type="caution">
    <text evidence="2">The sequence shown here is derived from an EMBL/GenBank/DDBJ whole genome shotgun (WGS) entry which is preliminary data.</text>
</comment>
<protein>
    <submittedName>
        <fullName evidence="2">Uncharacterized protein</fullName>
    </submittedName>
</protein>
<gene>
    <name evidence="2" type="ORF">STAS_32206</name>
</gene>
<keyword evidence="1" id="KW-0812">Transmembrane</keyword>
<name>A0A5A7RAV6_STRAF</name>
<dbReference type="AlphaFoldDB" id="A0A5A7RAV6"/>
<dbReference type="EMBL" id="BKCP01011292">
    <property type="protein sequence ID" value="GER54602.1"/>
    <property type="molecule type" value="Genomic_DNA"/>
</dbReference>